<evidence type="ECO:0000313" key="4">
    <source>
        <dbReference type="EMBL" id="QJH98930.1"/>
    </source>
</evidence>
<dbReference type="Pfam" id="PF08401">
    <property type="entry name" value="ArdcN"/>
    <property type="match status" value="1"/>
</dbReference>
<proteinExistence type="predicted"/>
<dbReference type="AlphaFoldDB" id="A0A6H1ZQ51"/>
<dbReference type="GO" id="GO:0003697">
    <property type="term" value="F:single-stranded DNA binding"/>
    <property type="evidence" value="ECO:0007669"/>
    <property type="project" value="InterPro"/>
</dbReference>
<dbReference type="EMBL" id="MT142625">
    <property type="protein sequence ID" value="QJA86264.1"/>
    <property type="molecule type" value="Genomic_DNA"/>
</dbReference>
<dbReference type="InterPro" id="IPR013610">
    <property type="entry name" value="ArdC_N"/>
</dbReference>
<protein>
    <recommendedName>
        <fullName evidence="1">N-terminal domain-containing protein</fullName>
    </recommendedName>
</protein>
<accession>A0A6H1ZQ51</accession>
<name>A0A6H1ZQ51_9ZZZZ</name>
<dbReference type="EMBL" id="MT144759">
    <property type="protein sequence ID" value="QJH98930.1"/>
    <property type="molecule type" value="Genomic_DNA"/>
</dbReference>
<feature type="domain" description="N-terminal" evidence="1">
    <location>
        <begin position="58"/>
        <end position="111"/>
    </location>
</feature>
<evidence type="ECO:0000259" key="1">
    <source>
        <dbReference type="Pfam" id="PF08401"/>
    </source>
</evidence>
<dbReference type="EMBL" id="MT144137">
    <property type="protein sequence ID" value="QJA49437.1"/>
    <property type="molecule type" value="Genomic_DNA"/>
</dbReference>
<reference evidence="2" key="1">
    <citation type="submission" date="2020-03" db="EMBL/GenBank/DDBJ databases">
        <title>The deep terrestrial virosphere.</title>
        <authorList>
            <person name="Holmfeldt K."/>
            <person name="Nilsson E."/>
            <person name="Simone D."/>
            <person name="Lopez-Fernandez M."/>
            <person name="Wu X."/>
            <person name="de Brujin I."/>
            <person name="Lundin D."/>
            <person name="Andersson A."/>
            <person name="Bertilsson S."/>
            <person name="Dopson M."/>
        </authorList>
    </citation>
    <scope>NUCLEOTIDE SEQUENCE</scope>
    <source>
        <strain evidence="3">MM415B02102</strain>
        <strain evidence="2">TM448A01363</strain>
        <strain evidence="4">TM448B01427</strain>
    </source>
</reference>
<organism evidence="2">
    <name type="scientific">viral metagenome</name>
    <dbReference type="NCBI Taxonomy" id="1070528"/>
    <lineage>
        <taxon>unclassified sequences</taxon>
        <taxon>metagenomes</taxon>
        <taxon>organismal metagenomes</taxon>
    </lineage>
</organism>
<evidence type="ECO:0000313" key="2">
    <source>
        <dbReference type="EMBL" id="QJA49437.1"/>
    </source>
</evidence>
<gene>
    <name evidence="3" type="ORF">MM415B02102_0018</name>
    <name evidence="2" type="ORF">TM448A01363_0005</name>
    <name evidence="4" type="ORF">TM448B01427_0005</name>
</gene>
<evidence type="ECO:0000313" key="3">
    <source>
        <dbReference type="EMBL" id="QJA86264.1"/>
    </source>
</evidence>
<sequence>MSDNVKDVINMILKSFESDDIPKNIAYSMFPIPDIPSSKWSMLNRFTMVLGNTIDARGYKQWKEVNRQVKKGSKAIYILVPRIIRSKTEEDKRILAGFLAKPVFRVEDTEGEDLEYQKIELPDFPLRERAEEWGISVKSIPGNYSCYGYFSKKKAEICLATREESVFFHELSHAAHSRLIPNFKEVPLWKKEVIAELSAATLCQVVGKTSKFLGNHYNYIEKYAEKEKLSPIKACLCVISDVEKVLKLLLGE</sequence>